<keyword evidence="5" id="KW-0804">Transcription</keyword>
<dbReference type="InterPro" id="IPR013249">
    <property type="entry name" value="RNA_pol_sigma70_r4_t2"/>
</dbReference>
<name>A0A172TCG4_9DEIO</name>
<dbReference type="KEGG" id="dpu:SU48_00955"/>
<gene>
    <name evidence="8" type="ORF">SU48_00955</name>
</gene>
<dbReference type="Gene3D" id="1.10.10.10">
    <property type="entry name" value="Winged helix-like DNA-binding domain superfamily/Winged helix DNA-binding domain"/>
    <property type="match status" value="1"/>
</dbReference>
<dbReference type="EMBL" id="CP011387">
    <property type="protein sequence ID" value="ANE44681.1"/>
    <property type="molecule type" value="Genomic_DNA"/>
</dbReference>
<dbReference type="PANTHER" id="PTHR43133">
    <property type="entry name" value="RNA POLYMERASE ECF-TYPE SIGMA FACTO"/>
    <property type="match status" value="1"/>
</dbReference>
<dbReference type="STRING" id="1182568.SU48_00955"/>
<evidence type="ECO:0000313" key="9">
    <source>
        <dbReference type="Proteomes" id="UP000077363"/>
    </source>
</evidence>
<feature type="domain" description="RNA polymerase sigma-70 region 2" evidence="6">
    <location>
        <begin position="24"/>
        <end position="89"/>
    </location>
</feature>
<dbReference type="PATRIC" id="fig|1182568.3.peg.197"/>
<evidence type="ECO:0000256" key="1">
    <source>
        <dbReference type="ARBA" id="ARBA00010641"/>
    </source>
</evidence>
<dbReference type="Pfam" id="PF04542">
    <property type="entry name" value="Sigma70_r2"/>
    <property type="match status" value="1"/>
</dbReference>
<dbReference type="SUPFAM" id="SSF88659">
    <property type="entry name" value="Sigma3 and sigma4 domains of RNA polymerase sigma factors"/>
    <property type="match status" value="1"/>
</dbReference>
<evidence type="ECO:0000256" key="2">
    <source>
        <dbReference type="ARBA" id="ARBA00023015"/>
    </source>
</evidence>
<evidence type="ECO:0000313" key="8">
    <source>
        <dbReference type="EMBL" id="ANE44681.1"/>
    </source>
</evidence>
<dbReference type="CDD" id="cd06171">
    <property type="entry name" value="Sigma70_r4"/>
    <property type="match status" value="1"/>
</dbReference>
<dbReference type="Gene3D" id="1.10.1740.10">
    <property type="match status" value="1"/>
</dbReference>
<evidence type="ECO:0000256" key="3">
    <source>
        <dbReference type="ARBA" id="ARBA00023082"/>
    </source>
</evidence>
<feature type="domain" description="RNA polymerase sigma factor 70 region 4 type 2" evidence="7">
    <location>
        <begin position="115"/>
        <end position="168"/>
    </location>
</feature>
<dbReference type="SUPFAM" id="SSF88946">
    <property type="entry name" value="Sigma2 domain of RNA polymerase sigma factors"/>
    <property type="match status" value="1"/>
</dbReference>
<dbReference type="PANTHER" id="PTHR43133:SF8">
    <property type="entry name" value="RNA POLYMERASE SIGMA FACTOR HI_1459-RELATED"/>
    <property type="match status" value="1"/>
</dbReference>
<proteinExistence type="inferred from homology"/>
<accession>A0A172TCG4</accession>
<dbReference type="InterPro" id="IPR036388">
    <property type="entry name" value="WH-like_DNA-bd_sf"/>
</dbReference>
<dbReference type="InterPro" id="IPR039425">
    <property type="entry name" value="RNA_pol_sigma-70-like"/>
</dbReference>
<dbReference type="InterPro" id="IPR007627">
    <property type="entry name" value="RNA_pol_sigma70_r2"/>
</dbReference>
<evidence type="ECO:0000256" key="5">
    <source>
        <dbReference type="ARBA" id="ARBA00023163"/>
    </source>
</evidence>
<dbReference type="NCBIfam" id="TIGR02937">
    <property type="entry name" value="sigma70-ECF"/>
    <property type="match status" value="1"/>
</dbReference>
<evidence type="ECO:0000259" key="7">
    <source>
        <dbReference type="Pfam" id="PF08281"/>
    </source>
</evidence>
<comment type="similarity">
    <text evidence="1">Belongs to the sigma-70 factor family. ECF subfamily.</text>
</comment>
<dbReference type="GO" id="GO:0003677">
    <property type="term" value="F:DNA binding"/>
    <property type="evidence" value="ECO:0007669"/>
    <property type="project" value="UniProtKB-KW"/>
</dbReference>
<dbReference type="Pfam" id="PF08281">
    <property type="entry name" value="Sigma70_r4_2"/>
    <property type="match status" value="1"/>
</dbReference>
<protein>
    <submittedName>
        <fullName evidence="8">RNA polymerase subunit sigma-24</fullName>
    </submittedName>
</protein>
<evidence type="ECO:0000256" key="4">
    <source>
        <dbReference type="ARBA" id="ARBA00023125"/>
    </source>
</evidence>
<reference evidence="8 9" key="1">
    <citation type="submission" date="2015-01" db="EMBL/GenBank/DDBJ databases">
        <title>Deinococcus puniceus/DY1/ whole genome sequencing.</title>
        <authorList>
            <person name="Kim M.K."/>
            <person name="Srinivasan S."/>
            <person name="Lee J.-J."/>
        </authorList>
    </citation>
    <scope>NUCLEOTIDE SEQUENCE [LARGE SCALE GENOMIC DNA]</scope>
    <source>
        <strain evidence="8 9">DY1</strain>
    </source>
</reference>
<dbReference type="InterPro" id="IPR014284">
    <property type="entry name" value="RNA_pol_sigma-70_dom"/>
</dbReference>
<dbReference type="InterPro" id="IPR013325">
    <property type="entry name" value="RNA_pol_sigma_r2"/>
</dbReference>
<dbReference type="InterPro" id="IPR013324">
    <property type="entry name" value="RNA_pol_sigma_r3/r4-like"/>
</dbReference>
<keyword evidence="3" id="KW-0731">Sigma factor</keyword>
<dbReference type="Proteomes" id="UP000077363">
    <property type="component" value="Chromosome"/>
</dbReference>
<organism evidence="8 9">
    <name type="scientific">Deinococcus puniceus</name>
    <dbReference type="NCBI Taxonomy" id="1182568"/>
    <lineage>
        <taxon>Bacteria</taxon>
        <taxon>Thermotogati</taxon>
        <taxon>Deinococcota</taxon>
        <taxon>Deinococci</taxon>
        <taxon>Deinococcales</taxon>
        <taxon>Deinococcaceae</taxon>
        <taxon>Deinococcus</taxon>
    </lineage>
</organism>
<dbReference type="AlphaFoldDB" id="A0A172TCG4"/>
<dbReference type="GO" id="GO:0016987">
    <property type="term" value="F:sigma factor activity"/>
    <property type="evidence" value="ECO:0007669"/>
    <property type="project" value="UniProtKB-KW"/>
</dbReference>
<keyword evidence="4" id="KW-0238">DNA-binding</keyword>
<sequence length="179" mass="19399">MPDEALVQAFRQSGPRREGAFEVLVTRHAPRIHRLAASMVGPSAADDVVQDVFIAVHGGLNTFRAEAAFSTWLHRIALNACMRALKARQNVPLESVAEPAAPHNLALSGENTDLRERLARAMHTLPPDQREALALRELSGLDYAEIADITGAELGTVKSRINRARAALRALLTKTGVTP</sequence>
<keyword evidence="9" id="KW-1185">Reference proteome</keyword>
<dbReference type="GO" id="GO:0006352">
    <property type="term" value="P:DNA-templated transcription initiation"/>
    <property type="evidence" value="ECO:0007669"/>
    <property type="project" value="InterPro"/>
</dbReference>
<evidence type="ECO:0000259" key="6">
    <source>
        <dbReference type="Pfam" id="PF04542"/>
    </source>
</evidence>
<keyword evidence="2" id="KW-0805">Transcription regulation</keyword>